<dbReference type="RefSeq" id="WP_047250993.1">
    <property type="nucleotide sequence ID" value="NZ_CP011367.1"/>
</dbReference>
<organism evidence="2 3">
    <name type="scientific">Thioalkalivibrio versutus</name>
    <dbReference type="NCBI Taxonomy" id="106634"/>
    <lineage>
        <taxon>Bacteria</taxon>
        <taxon>Pseudomonadati</taxon>
        <taxon>Pseudomonadota</taxon>
        <taxon>Gammaproteobacteria</taxon>
        <taxon>Chromatiales</taxon>
        <taxon>Ectothiorhodospiraceae</taxon>
        <taxon>Thioalkalivibrio</taxon>
    </lineage>
</organism>
<feature type="compositionally biased region" description="Basic and acidic residues" evidence="1">
    <location>
        <begin position="54"/>
        <end position="68"/>
    </location>
</feature>
<name>A0A0G3G0R3_9GAMM</name>
<dbReference type="AlphaFoldDB" id="A0A0G3G0R3"/>
<dbReference type="KEGG" id="tvr:TVD_05240"/>
<evidence type="ECO:0000313" key="2">
    <source>
        <dbReference type="EMBL" id="AKJ94808.1"/>
    </source>
</evidence>
<accession>A0A0G3G0R3</accession>
<gene>
    <name evidence="2" type="ORF">TVD_05240</name>
</gene>
<evidence type="ECO:0000313" key="3">
    <source>
        <dbReference type="Proteomes" id="UP000064201"/>
    </source>
</evidence>
<keyword evidence="3" id="KW-1185">Reference proteome</keyword>
<dbReference type="Proteomes" id="UP000064201">
    <property type="component" value="Chromosome"/>
</dbReference>
<dbReference type="PATRIC" id="fig|106634.4.peg.1071"/>
<sequence>MHLEKAENGELVITMPQAEAADALATLKKRADDLDECEELSKALENAGIQLPEQPDHIRHEYMPPADH</sequence>
<dbReference type="OrthoDB" id="5797037at2"/>
<protein>
    <submittedName>
        <fullName evidence="2">Uncharacterized protein</fullName>
    </submittedName>
</protein>
<feature type="region of interest" description="Disordered" evidence="1">
    <location>
        <begin position="49"/>
        <end position="68"/>
    </location>
</feature>
<evidence type="ECO:0000256" key="1">
    <source>
        <dbReference type="SAM" id="MobiDB-lite"/>
    </source>
</evidence>
<dbReference type="EMBL" id="CP011367">
    <property type="protein sequence ID" value="AKJ94808.1"/>
    <property type="molecule type" value="Genomic_DNA"/>
</dbReference>
<reference evidence="2 3" key="1">
    <citation type="submission" date="2015-04" db="EMBL/GenBank/DDBJ databases">
        <title>Complete Sequence for the Genome of the Thioalkalivibrio versutus D301.</title>
        <authorList>
            <person name="Mu T."/>
            <person name="Zhou J."/>
            <person name="Xu X."/>
        </authorList>
    </citation>
    <scope>NUCLEOTIDE SEQUENCE [LARGE SCALE GENOMIC DNA]</scope>
    <source>
        <strain evidence="2 3">D301</strain>
    </source>
</reference>
<proteinExistence type="predicted"/>